<dbReference type="Gene3D" id="6.10.180.30">
    <property type="match status" value="1"/>
</dbReference>
<name>A0ABU1Q5Z1_9PSEU</name>
<sequence length="147" mass="15258">MAQPSEAVPEPAAGVNEITVAVVVPDGDQVTGTGRQTGRRVQRTVNFDRDVLERARAAATYLAAYEGTAGVRSLADIVNPAVAAYVAALERRYNDGEAFRPVIRMPAGRPARRAPAEPPAGAPLPGDADAPVDRGAPVAAPPDDLIP</sequence>
<organism evidence="2 3">
    <name type="scientific">Saccharothrix longispora</name>
    <dbReference type="NCBI Taxonomy" id="33920"/>
    <lineage>
        <taxon>Bacteria</taxon>
        <taxon>Bacillati</taxon>
        <taxon>Actinomycetota</taxon>
        <taxon>Actinomycetes</taxon>
        <taxon>Pseudonocardiales</taxon>
        <taxon>Pseudonocardiaceae</taxon>
        <taxon>Saccharothrix</taxon>
    </lineage>
</organism>
<accession>A0ABU1Q5Z1</accession>
<gene>
    <name evidence="2" type="ORF">J2S66_006685</name>
</gene>
<feature type="region of interest" description="Disordered" evidence="1">
    <location>
        <begin position="99"/>
        <end position="147"/>
    </location>
</feature>
<protein>
    <recommendedName>
        <fullName evidence="4">Centromere-binding protein ParB C-terminal domain-containing protein</fullName>
    </recommendedName>
</protein>
<evidence type="ECO:0000313" key="3">
    <source>
        <dbReference type="Proteomes" id="UP001268819"/>
    </source>
</evidence>
<comment type="caution">
    <text evidence="2">The sequence shown here is derived from an EMBL/GenBank/DDBJ whole genome shotgun (WGS) entry which is preliminary data.</text>
</comment>
<dbReference type="RefSeq" id="WP_310312677.1">
    <property type="nucleotide sequence ID" value="NZ_BAAAXB010000001.1"/>
</dbReference>
<dbReference type="Proteomes" id="UP001268819">
    <property type="component" value="Unassembled WGS sequence"/>
</dbReference>
<evidence type="ECO:0008006" key="4">
    <source>
        <dbReference type="Google" id="ProtNLM"/>
    </source>
</evidence>
<evidence type="ECO:0000313" key="2">
    <source>
        <dbReference type="EMBL" id="MDR6598301.1"/>
    </source>
</evidence>
<keyword evidence="3" id="KW-1185">Reference proteome</keyword>
<evidence type="ECO:0000256" key="1">
    <source>
        <dbReference type="SAM" id="MobiDB-lite"/>
    </source>
</evidence>
<dbReference type="EMBL" id="JAVDSG010000001">
    <property type="protein sequence ID" value="MDR6598301.1"/>
    <property type="molecule type" value="Genomic_DNA"/>
</dbReference>
<proteinExistence type="predicted"/>
<reference evidence="2 3" key="1">
    <citation type="submission" date="2023-07" db="EMBL/GenBank/DDBJ databases">
        <title>Sequencing the genomes of 1000 actinobacteria strains.</title>
        <authorList>
            <person name="Klenk H.-P."/>
        </authorList>
    </citation>
    <scope>NUCLEOTIDE SEQUENCE [LARGE SCALE GENOMIC DNA]</scope>
    <source>
        <strain evidence="2 3">DSM 43749</strain>
    </source>
</reference>